<evidence type="ECO:0000256" key="2">
    <source>
        <dbReference type="ARBA" id="ARBA00022737"/>
    </source>
</evidence>
<dbReference type="PROSITE" id="PS00028">
    <property type="entry name" value="ZINC_FINGER_C2H2_1"/>
    <property type="match status" value="6"/>
</dbReference>
<keyword evidence="2" id="KW-0677">Repeat</keyword>
<dbReference type="SUPFAM" id="SSF57667">
    <property type="entry name" value="beta-beta-alpha zinc fingers"/>
    <property type="match status" value="3"/>
</dbReference>
<feature type="region of interest" description="Disordered" evidence="6">
    <location>
        <begin position="1"/>
        <end position="49"/>
    </location>
</feature>
<dbReference type="GO" id="GO:0005634">
    <property type="term" value="C:nucleus"/>
    <property type="evidence" value="ECO:0007669"/>
    <property type="project" value="TreeGrafter"/>
</dbReference>
<keyword evidence="1" id="KW-0479">Metal-binding</keyword>
<gene>
    <name evidence="8" type="ORF">Fcan01_06562</name>
</gene>
<keyword evidence="3 5" id="KW-0863">Zinc-finger</keyword>
<evidence type="ECO:0000313" key="8">
    <source>
        <dbReference type="EMBL" id="OXA56969.1"/>
    </source>
</evidence>
<dbReference type="InterPro" id="IPR013087">
    <property type="entry name" value="Znf_C2H2_type"/>
</dbReference>
<feature type="domain" description="C2H2-type" evidence="7">
    <location>
        <begin position="527"/>
        <end position="559"/>
    </location>
</feature>
<dbReference type="PANTHER" id="PTHR24379">
    <property type="entry name" value="KRAB AND ZINC FINGER DOMAIN-CONTAINING"/>
    <property type="match status" value="1"/>
</dbReference>
<dbReference type="EMBL" id="LNIX01000003">
    <property type="protein sequence ID" value="OXA56969.1"/>
    <property type="molecule type" value="Genomic_DNA"/>
</dbReference>
<dbReference type="PANTHER" id="PTHR24379:SF121">
    <property type="entry name" value="C2H2-TYPE DOMAIN-CONTAINING PROTEIN"/>
    <property type="match status" value="1"/>
</dbReference>
<dbReference type="GO" id="GO:0000977">
    <property type="term" value="F:RNA polymerase II transcription regulatory region sequence-specific DNA binding"/>
    <property type="evidence" value="ECO:0007669"/>
    <property type="project" value="TreeGrafter"/>
</dbReference>
<feature type="domain" description="C2H2-type" evidence="7">
    <location>
        <begin position="598"/>
        <end position="620"/>
    </location>
</feature>
<dbReference type="GO" id="GO:0000981">
    <property type="term" value="F:DNA-binding transcription factor activity, RNA polymerase II-specific"/>
    <property type="evidence" value="ECO:0007669"/>
    <property type="project" value="TreeGrafter"/>
</dbReference>
<evidence type="ECO:0000256" key="5">
    <source>
        <dbReference type="PROSITE-ProRule" id="PRU00042"/>
    </source>
</evidence>
<feature type="region of interest" description="Disordered" evidence="6">
    <location>
        <begin position="198"/>
        <end position="221"/>
    </location>
</feature>
<dbReference type="InterPro" id="IPR036236">
    <property type="entry name" value="Znf_C2H2_sf"/>
</dbReference>
<protein>
    <submittedName>
        <fullName evidence="8">Zinc finger and SCAN domain-containing protein 2</fullName>
    </submittedName>
</protein>
<evidence type="ECO:0000259" key="7">
    <source>
        <dbReference type="PROSITE" id="PS50157"/>
    </source>
</evidence>
<dbReference type="Pfam" id="PF00096">
    <property type="entry name" value="zf-C2H2"/>
    <property type="match status" value="1"/>
</dbReference>
<feature type="domain" description="C2H2-type" evidence="7">
    <location>
        <begin position="293"/>
        <end position="321"/>
    </location>
</feature>
<feature type="domain" description="C2H2-type" evidence="7">
    <location>
        <begin position="420"/>
        <end position="450"/>
    </location>
</feature>
<evidence type="ECO:0000313" key="9">
    <source>
        <dbReference type="Proteomes" id="UP000198287"/>
    </source>
</evidence>
<feature type="compositionally biased region" description="Basic and acidic residues" evidence="6">
    <location>
        <begin position="202"/>
        <end position="213"/>
    </location>
</feature>
<keyword evidence="9" id="KW-1185">Reference proteome</keyword>
<feature type="compositionally biased region" description="Polar residues" evidence="6">
    <location>
        <begin position="1"/>
        <end position="11"/>
    </location>
</feature>
<dbReference type="AlphaFoldDB" id="A0A226EHS5"/>
<name>A0A226EHS5_FOLCA</name>
<dbReference type="GO" id="GO:0008270">
    <property type="term" value="F:zinc ion binding"/>
    <property type="evidence" value="ECO:0007669"/>
    <property type="project" value="UniProtKB-KW"/>
</dbReference>
<dbReference type="SMART" id="SM00355">
    <property type="entry name" value="ZnF_C2H2"/>
    <property type="match status" value="12"/>
</dbReference>
<dbReference type="Proteomes" id="UP000198287">
    <property type="component" value="Unassembled WGS sequence"/>
</dbReference>
<feature type="domain" description="C2H2-type" evidence="7">
    <location>
        <begin position="322"/>
        <end position="350"/>
    </location>
</feature>
<comment type="caution">
    <text evidence="8">The sequence shown here is derived from an EMBL/GenBank/DDBJ whole genome shotgun (WGS) entry which is preliminary data.</text>
</comment>
<proteinExistence type="predicted"/>
<feature type="compositionally biased region" description="Basic and acidic residues" evidence="6">
    <location>
        <begin position="28"/>
        <end position="49"/>
    </location>
</feature>
<evidence type="ECO:0000256" key="3">
    <source>
        <dbReference type="ARBA" id="ARBA00022771"/>
    </source>
</evidence>
<evidence type="ECO:0000256" key="1">
    <source>
        <dbReference type="ARBA" id="ARBA00022723"/>
    </source>
</evidence>
<organism evidence="8 9">
    <name type="scientific">Folsomia candida</name>
    <name type="common">Springtail</name>
    <dbReference type="NCBI Taxonomy" id="158441"/>
    <lineage>
        <taxon>Eukaryota</taxon>
        <taxon>Metazoa</taxon>
        <taxon>Ecdysozoa</taxon>
        <taxon>Arthropoda</taxon>
        <taxon>Hexapoda</taxon>
        <taxon>Collembola</taxon>
        <taxon>Entomobryomorpha</taxon>
        <taxon>Isotomoidea</taxon>
        <taxon>Isotomidae</taxon>
        <taxon>Proisotominae</taxon>
        <taxon>Folsomia</taxon>
    </lineage>
</organism>
<keyword evidence="4" id="KW-0862">Zinc</keyword>
<accession>A0A226EHS5</accession>
<dbReference type="Gene3D" id="3.30.160.60">
    <property type="entry name" value="Classic Zinc Finger"/>
    <property type="match status" value="6"/>
</dbReference>
<feature type="domain" description="C2H2-type" evidence="7">
    <location>
        <begin position="469"/>
        <end position="498"/>
    </location>
</feature>
<evidence type="ECO:0000256" key="6">
    <source>
        <dbReference type="SAM" id="MobiDB-lite"/>
    </source>
</evidence>
<reference evidence="8 9" key="1">
    <citation type="submission" date="2015-12" db="EMBL/GenBank/DDBJ databases">
        <title>The genome of Folsomia candida.</title>
        <authorList>
            <person name="Faddeeva A."/>
            <person name="Derks M.F."/>
            <person name="Anvar Y."/>
            <person name="Smit S."/>
            <person name="Van Straalen N."/>
            <person name="Roelofs D."/>
        </authorList>
    </citation>
    <scope>NUCLEOTIDE SEQUENCE [LARGE SCALE GENOMIC DNA]</scope>
    <source>
        <strain evidence="8 9">VU population</strain>
        <tissue evidence="8">Whole body</tissue>
    </source>
</reference>
<feature type="domain" description="C2H2-type" evidence="7">
    <location>
        <begin position="390"/>
        <end position="419"/>
    </location>
</feature>
<evidence type="ECO:0000256" key="4">
    <source>
        <dbReference type="ARBA" id="ARBA00022833"/>
    </source>
</evidence>
<sequence>MKRCSESSSLCPESKRKKDNNDMLTENFDAKIKNDMKKKHPSEPKNRKERSSCFVCGNADLASTSMAKKLYSKQLGEFNSILEKLHPGAAEEEIMDSCKMCLGSITQVWDLHLEMVLIVENCFEIMNARLDKNCLSPTKSTPRKKVKTLLDNAYKVNKLKNHTLSESSSPEAINHQTNPEDNLVDSVEWKEIQVTGGIPHNYNEDKQLKERKSGPRPMRKSKINAKAVIRSVTRAVSPDKKIKQEKLEESDFELDADDAYLKGEEEEGTSDFEISPTKKRIQKGSTSISKKQLPCQTCGKIFSTSTTLRTHNLRVHDQTMNHECDSCAKKFFTITELQAHKKSIHDPDSFCCSVCDKKLSSRRNLAIHETIVCNVIWDEKELAGLKLKIQHCTFEGCAKKFAKDVEFRRHTKTHTNMKNFTCSTCGKAFKLQVSLDLHSKMICGSGSDEPIATKIRLRRSFNAKKPKNLKCPFCPRRFITARMLRYHQEEKNHKSAEDVIAICYLCGATVTTAGLPSHIRRVHEKAYSCFCPVAECKKGFYSTSEMIQHERYVHSGQPRPKPIKNLKCSLCPTPTTFAHPSTLATHKARIHLTTKPKYLCDQCDFSFYAKPELVRHLKTHNKPGVNCPDCGKHFEYEFRLKTHQERGLCWKKSRHGAGQSKTRKKPSGWCAKCDKVVASNKWLLARHCREVHPVDVKVEIVKDEEGETKLGAPENLDSANIPKTMEFFLVPDLQGEVEISSSNGLMNEAVIVVESIHN</sequence>
<dbReference type="PROSITE" id="PS50157">
    <property type="entry name" value="ZINC_FINGER_C2H2_2"/>
    <property type="match status" value="7"/>
</dbReference>